<dbReference type="EMBL" id="CM037626">
    <property type="protein sequence ID" value="KAH8011914.1"/>
    <property type="molecule type" value="Genomic_DNA"/>
</dbReference>
<dbReference type="Proteomes" id="UP000827872">
    <property type="component" value="Linkage Group LG13"/>
</dbReference>
<evidence type="ECO:0000313" key="1">
    <source>
        <dbReference type="EMBL" id="KAH8011914.1"/>
    </source>
</evidence>
<gene>
    <name evidence="1" type="ORF">K3G42_012625</name>
</gene>
<name>A0ACB8FXQ1_9SAUR</name>
<accession>A0ACB8FXQ1</accession>
<protein>
    <submittedName>
        <fullName evidence="1">Uncharacterized protein</fullName>
    </submittedName>
</protein>
<keyword evidence="2" id="KW-1185">Reference proteome</keyword>
<proteinExistence type="predicted"/>
<comment type="caution">
    <text evidence="1">The sequence shown here is derived from an EMBL/GenBank/DDBJ whole genome shotgun (WGS) entry which is preliminary data.</text>
</comment>
<evidence type="ECO:0000313" key="2">
    <source>
        <dbReference type="Proteomes" id="UP000827872"/>
    </source>
</evidence>
<organism evidence="1 2">
    <name type="scientific">Sphaerodactylus townsendi</name>
    <dbReference type="NCBI Taxonomy" id="933632"/>
    <lineage>
        <taxon>Eukaryota</taxon>
        <taxon>Metazoa</taxon>
        <taxon>Chordata</taxon>
        <taxon>Craniata</taxon>
        <taxon>Vertebrata</taxon>
        <taxon>Euteleostomi</taxon>
        <taxon>Lepidosauria</taxon>
        <taxon>Squamata</taxon>
        <taxon>Bifurcata</taxon>
        <taxon>Gekkota</taxon>
        <taxon>Sphaerodactylidae</taxon>
        <taxon>Sphaerodactylus</taxon>
    </lineage>
</organism>
<reference evidence="1" key="1">
    <citation type="submission" date="2021-08" db="EMBL/GenBank/DDBJ databases">
        <title>The first chromosome-level gecko genome reveals the dynamic sex chromosomes of Neotropical dwarf geckos (Sphaerodactylidae: Sphaerodactylus).</title>
        <authorList>
            <person name="Pinto B.J."/>
            <person name="Keating S.E."/>
            <person name="Gamble T."/>
        </authorList>
    </citation>
    <scope>NUCLEOTIDE SEQUENCE</scope>
    <source>
        <strain evidence="1">TG3544</strain>
    </source>
</reference>
<sequence>MRITEADQEQVKALKAGLRSLPTDIVASTISLNLSDNFLRILAADAFGNLTFLSSLWLDHNNLTFLYPGAFKSLYNLRVLYLSSNSRLTYLHANTFQGLDNLVSLDLSHCNLFEIHPFIFSHLPSLEVLDLTANNMHYIPQAFRSLTRLMRLSLERNHIEAIGRDSLKAMRALKDLNLRKNRIWTIHRDAFLKLDRLCMLNLGHNHLSDLPNQLFSGLAQLRTIRLEANRFTRINCSFYGLRSLRKLYLNNNHIMFIAEAAFSPLKELSFLHLNRNNLSYLSSRLLMELPKLRYVFLSHNPWECDCGMLWFATWILTYQGMIEGMHCTIPEVRNVSLLSLFTNDALATCSPPWGVIEEDACEGPHTNGAFPSSAASGIILCFLFTLKLQLSAV</sequence>